<dbReference type="GO" id="GO:0016740">
    <property type="term" value="F:transferase activity"/>
    <property type="evidence" value="ECO:0007669"/>
    <property type="project" value="UniProtKB-KW"/>
</dbReference>
<evidence type="ECO:0000256" key="1">
    <source>
        <dbReference type="SAM" id="Phobius"/>
    </source>
</evidence>
<feature type="transmembrane region" description="Helical" evidence="1">
    <location>
        <begin position="659"/>
        <end position="678"/>
    </location>
</feature>
<dbReference type="PANTHER" id="PTHR43685">
    <property type="entry name" value="GLYCOSYLTRANSFERASE"/>
    <property type="match status" value="1"/>
</dbReference>
<gene>
    <name evidence="2" type="ORF">FVP60_03730</name>
</gene>
<keyword evidence="1" id="KW-0472">Membrane</keyword>
<feature type="transmembrane region" description="Helical" evidence="1">
    <location>
        <begin position="251"/>
        <end position="271"/>
    </location>
</feature>
<keyword evidence="2" id="KW-0808">Transferase</keyword>
<evidence type="ECO:0000313" key="2">
    <source>
        <dbReference type="EMBL" id="TXK06087.1"/>
    </source>
</evidence>
<keyword evidence="1" id="KW-1133">Transmembrane helix</keyword>
<dbReference type="AlphaFoldDB" id="A0A5C8HRF3"/>
<feature type="transmembrane region" description="Helical" evidence="1">
    <location>
        <begin position="466"/>
        <end position="483"/>
    </location>
</feature>
<dbReference type="InterPro" id="IPR029044">
    <property type="entry name" value="Nucleotide-diphossugar_trans"/>
</dbReference>
<dbReference type="InterPro" id="IPR050834">
    <property type="entry name" value="Glycosyltransf_2"/>
</dbReference>
<organism evidence="2 3">
    <name type="scientific">Microbacterium mitrae</name>
    <dbReference type="NCBI Taxonomy" id="664640"/>
    <lineage>
        <taxon>Bacteria</taxon>
        <taxon>Bacillati</taxon>
        <taxon>Actinomycetota</taxon>
        <taxon>Actinomycetes</taxon>
        <taxon>Micrococcales</taxon>
        <taxon>Microbacteriaceae</taxon>
        <taxon>Microbacterium</taxon>
    </lineage>
</organism>
<feature type="transmembrane region" description="Helical" evidence="1">
    <location>
        <begin position="555"/>
        <end position="573"/>
    </location>
</feature>
<dbReference type="RefSeq" id="WP_147824897.1">
    <property type="nucleotide sequence ID" value="NZ_BAAARG010000001.1"/>
</dbReference>
<dbReference type="PANTHER" id="PTHR43685:SF3">
    <property type="entry name" value="SLR2126 PROTEIN"/>
    <property type="match status" value="1"/>
</dbReference>
<feature type="transmembrane region" description="Helical" evidence="1">
    <location>
        <begin position="516"/>
        <end position="548"/>
    </location>
</feature>
<keyword evidence="3" id="KW-1185">Reference proteome</keyword>
<protein>
    <submittedName>
        <fullName evidence="2">Glycosyltransferase</fullName>
    </submittedName>
</protein>
<dbReference type="Gene3D" id="3.90.550.10">
    <property type="entry name" value="Spore Coat Polysaccharide Biosynthesis Protein SpsA, Chain A"/>
    <property type="match status" value="1"/>
</dbReference>
<dbReference type="Proteomes" id="UP000321196">
    <property type="component" value="Unassembled WGS sequence"/>
</dbReference>
<accession>A0A5C8HRF3</accession>
<feature type="transmembrane region" description="Helical" evidence="1">
    <location>
        <begin position="433"/>
        <end position="454"/>
    </location>
</feature>
<feature type="transmembrane region" description="Helical" evidence="1">
    <location>
        <begin position="903"/>
        <end position="923"/>
    </location>
</feature>
<keyword evidence="1" id="KW-0812">Transmembrane</keyword>
<dbReference type="SUPFAM" id="SSF53448">
    <property type="entry name" value="Nucleotide-diphospho-sugar transferases"/>
    <property type="match status" value="1"/>
</dbReference>
<name>A0A5C8HRF3_9MICO</name>
<dbReference type="OrthoDB" id="3734530at2"/>
<evidence type="ECO:0000313" key="3">
    <source>
        <dbReference type="Proteomes" id="UP000321196"/>
    </source>
</evidence>
<dbReference type="Pfam" id="PF13641">
    <property type="entry name" value="Glyco_tranf_2_3"/>
    <property type="match status" value="1"/>
</dbReference>
<dbReference type="EMBL" id="VRSW01000001">
    <property type="protein sequence ID" value="TXK06087.1"/>
    <property type="molecule type" value="Genomic_DNA"/>
</dbReference>
<proteinExistence type="predicted"/>
<feature type="transmembrane region" description="Helical" evidence="1">
    <location>
        <begin position="357"/>
        <end position="386"/>
    </location>
</feature>
<feature type="transmembrane region" description="Helical" evidence="1">
    <location>
        <begin position="723"/>
        <end position="741"/>
    </location>
</feature>
<feature type="transmembrane region" description="Helical" evidence="1">
    <location>
        <begin position="631"/>
        <end position="652"/>
    </location>
</feature>
<comment type="caution">
    <text evidence="2">The sequence shown here is derived from an EMBL/GenBank/DDBJ whole genome shotgun (WGS) entry which is preliminary data.</text>
</comment>
<feature type="transmembrane region" description="Helical" evidence="1">
    <location>
        <begin position="690"/>
        <end position="711"/>
    </location>
</feature>
<reference evidence="2 3" key="1">
    <citation type="submission" date="2019-08" db="EMBL/GenBank/DDBJ databases">
        <authorList>
            <person name="Dong K."/>
        </authorList>
    </citation>
    <scope>NUCLEOTIDE SEQUENCE [LARGE SCALE GENOMIC DNA]</scope>
    <source>
        <strain evidence="2 3">M4-8</strain>
    </source>
</reference>
<sequence>MPAPIHAVLVIRADARPETLAHLKETLAAIAEQTHPVDALTVVQCGSHPDITAVLNASAAESIIAASAMTGFAAAVDLASRRIAAGRALWLLAQDTVPAPDALQHLAARLETSLSVAVVAPKLVRADEPAILESVGVSMTEYGRTVVIGVGQIDQGQHDATEDLLGADIRGMLIRADEVKELMPDPALAGGDEGLDIGVRARLRGLRVDLAPNAVVAVHGDGVAGLPAPRKARDRRRIHYVSRVAQLHRRLTYAPAWAVLLHILSFPFLAFGRTLQHLINKQPERVLPEWGATLLTGLRWGAIARSRRTLAGSRAGFKRVAPLRLTPRQVKAAERQQATEDNTTVKTELHFFSGGGAWVTLAALVVSVVIFPALLAWPTIAGGALLPLRDSLTQLWADTQFGYAGVGLDGPGPADPFSVVVALIGSLFPTNPGVTFVALWVFALPLAVLGGWFAATRVTERSGLRIVAAIAWALSPTFLSALMTPRPTAVIVHLLLPWLCYAIMVAHRSWGAAGAASLLLCVIAACAPSLGLFLIAAIVVAAIVFACFGRVRGGVRYLWIIVPTLVWFLPLAWRNFTLGTPLATLADPGAVYGGARAEQTWLGNLLTAAGFADADPGSWSQFLLTWNLETLAPLAALLLVPVLVLALVAPFLKRWRIGSALVLTAAAATIAALVASRISVSFHDSQAVPIWPGALLSTAWLCLVLAALVTLDGARLKRAVTSSIAVAMTTLIVVSAVPMLTQPARGVAVLTQGRETTLPAYVAAEARENPNIGTLVLVPQPDGSFLTRVVWGGTNALGAQSTLVHTRTTVTAADERLAAEVAAIVTPGAGSSAEAIGELGVQYVLVALTVEEPAAQAARESAIASLNVLAGLTRVGETGKGALWRLDGEPAARAEPRPEDTPYLTTMTAAAAIVTLIALLLAIPTPTSVRASRRKPRVVDAQGSENL</sequence>